<evidence type="ECO:0000313" key="2">
    <source>
        <dbReference type="Proteomes" id="UP001164250"/>
    </source>
</evidence>
<protein>
    <submittedName>
        <fullName evidence="1">Uncharacterized protein</fullName>
    </submittedName>
</protein>
<name>A0ACC1C4Y4_9ROSI</name>
<reference evidence="2" key="1">
    <citation type="journal article" date="2023" name="G3 (Bethesda)">
        <title>Genome assembly and association tests identify interacting loci associated with vigor, precocity, and sex in interspecific pistachio rootstocks.</title>
        <authorList>
            <person name="Palmer W."/>
            <person name="Jacygrad E."/>
            <person name="Sagayaradj S."/>
            <person name="Cavanaugh K."/>
            <person name="Han R."/>
            <person name="Bertier L."/>
            <person name="Beede B."/>
            <person name="Kafkas S."/>
            <person name="Golino D."/>
            <person name="Preece J."/>
            <person name="Michelmore R."/>
        </authorList>
    </citation>
    <scope>NUCLEOTIDE SEQUENCE [LARGE SCALE GENOMIC DNA]</scope>
</reference>
<keyword evidence="2" id="KW-1185">Reference proteome</keyword>
<sequence>MAITLGFTEIVLAFFSFLFEFEWRQTRNASDRNWPVLLQNARRIHEYATQGLTQSGWTYNVKGPSPIWTSSSPRKIFHSLIKNNKYESALVGTINKKVENGLIPVLDHASELEKTLDLQEVFQRFTFDNICQLVLGSNLASLSVGFPPNEYEQAYNKFEEAIFYRQIVPESC</sequence>
<organism evidence="1 2">
    <name type="scientific">Pistacia atlantica</name>
    <dbReference type="NCBI Taxonomy" id="434234"/>
    <lineage>
        <taxon>Eukaryota</taxon>
        <taxon>Viridiplantae</taxon>
        <taxon>Streptophyta</taxon>
        <taxon>Embryophyta</taxon>
        <taxon>Tracheophyta</taxon>
        <taxon>Spermatophyta</taxon>
        <taxon>Magnoliopsida</taxon>
        <taxon>eudicotyledons</taxon>
        <taxon>Gunneridae</taxon>
        <taxon>Pentapetalae</taxon>
        <taxon>rosids</taxon>
        <taxon>malvids</taxon>
        <taxon>Sapindales</taxon>
        <taxon>Anacardiaceae</taxon>
        <taxon>Pistacia</taxon>
    </lineage>
</organism>
<proteinExistence type="predicted"/>
<evidence type="ECO:0000313" key="1">
    <source>
        <dbReference type="EMBL" id="KAJ0110689.1"/>
    </source>
</evidence>
<gene>
    <name evidence="1" type="ORF">Patl1_02839</name>
</gene>
<dbReference type="Proteomes" id="UP001164250">
    <property type="component" value="Chromosome 1"/>
</dbReference>
<comment type="caution">
    <text evidence="1">The sequence shown here is derived from an EMBL/GenBank/DDBJ whole genome shotgun (WGS) entry which is preliminary data.</text>
</comment>
<dbReference type="EMBL" id="CM047897">
    <property type="protein sequence ID" value="KAJ0110689.1"/>
    <property type="molecule type" value="Genomic_DNA"/>
</dbReference>
<accession>A0ACC1C4Y4</accession>